<dbReference type="Gene3D" id="3.30.710.10">
    <property type="entry name" value="Potassium Channel Kv1.1, Chain A"/>
    <property type="match status" value="1"/>
</dbReference>
<dbReference type="RefSeq" id="XP_015060067.1">
    <property type="nucleotide sequence ID" value="XM_015204581.1"/>
</dbReference>
<evidence type="ECO:0000259" key="2">
    <source>
        <dbReference type="PROSITE" id="PS50097"/>
    </source>
</evidence>
<evidence type="ECO:0000256" key="1">
    <source>
        <dbReference type="ARBA" id="ARBA00004906"/>
    </source>
</evidence>
<comment type="pathway">
    <text evidence="1">Protein modification; protein ubiquitination.</text>
</comment>
<dbReference type="Pfam" id="PF02214">
    <property type="entry name" value="BTB_2"/>
    <property type="match status" value="1"/>
</dbReference>
<name>A0ABM1FQ71_SOLPN</name>
<dbReference type="InterPro" id="IPR011333">
    <property type="entry name" value="SKP1/BTB/POZ_sf"/>
</dbReference>
<sequence length="426" mass="48463">MESQKDRVKLDVGGKKFETTATTLASGGRTSFFGAMFNDDWNLHSDGSITELFIDRNPEYFGVLLDLLRTGELYIPRKIDKKHLYREALYYGIEDHLRLAKWGPFDGNRLRLAESIKGPTKAKAEKIRASPNSWCCVVRDNIVSVYNWMLEEQPTITTCDYRRVNDVCWVNSDNITVSSSDKYLASEGIGLFSASTGELKYNFQVKDEDQLKDYTAGALGVGSDYKLFSSCTEITNKKNGIAVWDQITGKQTDFLQYLPYSKATKLQWLQGTNCLMAATCHSESKCSINLFDFRQNTVALSWSDATDQRMYKDAIAIEERNSICIVDSHENLGFMDLRSTTSSIEWRSTTRDNIYNPYPKLAFHEGQLLASLEHTILVYCGPDWVPTSQLQPSHGGLIWDLSIGGDRLFALYWNIDMFDVWETPRP</sequence>
<dbReference type="InterPro" id="IPR057441">
    <property type="entry name" value="Beta_prop_At2g24240"/>
</dbReference>
<dbReference type="CDD" id="cd18316">
    <property type="entry name" value="BTB_POZ_KCTD-like"/>
    <property type="match status" value="1"/>
</dbReference>
<dbReference type="GeneID" id="107005937"/>
<feature type="domain" description="BTB" evidence="2">
    <location>
        <begin position="6"/>
        <end position="77"/>
    </location>
</feature>
<gene>
    <name evidence="4" type="primary">LOC107005937</name>
</gene>
<dbReference type="InterPro" id="IPR000210">
    <property type="entry name" value="BTB/POZ_dom"/>
</dbReference>
<keyword evidence="3" id="KW-1185">Reference proteome</keyword>
<organism evidence="3 4">
    <name type="scientific">Solanum pennellii</name>
    <name type="common">Tomato</name>
    <name type="synonym">Lycopersicon pennellii</name>
    <dbReference type="NCBI Taxonomy" id="28526"/>
    <lineage>
        <taxon>Eukaryota</taxon>
        <taxon>Viridiplantae</taxon>
        <taxon>Streptophyta</taxon>
        <taxon>Embryophyta</taxon>
        <taxon>Tracheophyta</taxon>
        <taxon>Spermatophyta</taxon>
        <taxon>Magnoliopsida</taxon>
        <taxon>eudicotyledons</taxon>
        <taxon>Gunneridae</taxon>
        <taxon>Pentapetalae</taxon>
        <taxon>asterids</taxon>
        <taxon>lamiids</taxon>
        <taxon>Solanales</taxon>
        <taxon>Solanaceae</taxon>
        <taxon>Solanoideae</taxon>
        <taxon>Solaneae</taxon>
        <taxon>Solanum</taxon>
        <taxon>Solanum subgen. Lycopersicon</taxon>
    </lineage>
</organism>
<dbReference type="SUPFAM" id="SSF54695">
    <property type="entry name" value="POZ domain"/>
    <property type="match status" value="1"/>
</dbReference>
<dbReference type="SMART" id="SM00225">
    <property type="entry name" value="BTB"/>
    <property type="match status" value="1"/>
</dbReference>
<dbReference type="InterPro" id="IPR003131">
    <property type="entry name" value="T1-type_BTB"/>
</dbReference>
<reference evidence="4" key="2">
    <citation type="submission" date="2025-08" db="UniProtKB">
        <authorList>
            <consortium name="RefSeq"/>
        </authorList>
    </citation>
    <scope>IDENTIFICATION</scope>
</reference>
<protein>
    <submittedName>
        <fullName evidence="4">BTB/POZ domain-containing protein At2g24240-like</fullName>
    </submittedName>
</protein>
<dbReference type="SUPFAM" id="SSF50978">
    <property type="entry name" value="WD40 repeat-like"/>
    <property type="match status" value="1"/>
</dbReference>
<dbReference type="InterPro" id="IPR036322">
    <property type="entry name" value="WD40_repeat_dom_sf"/>
</dbReference>
<evidence type="ECO:0000313" key="4">
    <source>
        <dbReference type="RefSeq" id="XP_015060067.1"/>
    </source>
</evidence>
<reference evidence="3" key="1">
    <citation type="journal article" date="2014" name="Nat. Genet.">
        <title>The genome of the stress-tolerant wild tomato species Solanum pennellii.</title>
        <authorList>
            <person name="Bolger A."/>
            <person name="Scossa F."/>
            <person name="Bolger M.E."/>
            <person name="Lanz C."/>
            <person name="Maumus F."/>
            <person name="Tohge T."/>
            <person name="Quesneville H."/>
            <person name="Alseekh S."/>
            <person name="Sorensen I."/>
            <person name="Lichtenstein G."/>
            <person name="Fich E.A."/>
            <person name="Conte M."/>
            <person name="Keller H."/>
            <person name="Schneeberger K."/>
            <person name="Schwacke R."/>
            <person name="Ofner I."/>
            <person name="Vrebalov J."/>
            <person name="Xu Y."/>
            <person name="Osorio S."/>
            <person name="Aflitos S.A."/>
            <person name="Schijlen E."/>
            <person name="Jimenez-Gomez J.M."/>
            <person name="Ryngajllo M."/>
            <person name="Kimura S."/>
            <person name="Kumar R."/>
            <person name="Koenig D."/>
            <person name="Headland L.R."/>
            <person name="Maloof J.N."/>
            <person name="Sinha N."/>
            <person name="van Ham R.C."/>
            <person name="Lankhorst R.K."/>
            <person name="Mao L."/>
            <person name="Vogel A."/>
            <person name="Arsova B."/>
            <person name="Panstruga R."/>
            <person name="Fei Z."/>
            <person name="Rose J.K."/>
            <person name="Zamir D."/>
            <person name="Carrari F."/>
            <person name="Giovannoni J.J."/>
            <person name="Weigel D."/>
            <person name="Usadel B."/>
            <person name="Fernie A.R."/>
        </authorList>
    </citation>
    <scope>NUCLEOTIDE SEQUENCE [LARGE SCALE GENOMIC DNA]</scope>
    <source>
        <strain evidence="3">cv. LA0716</strain>
    </source>
</reference>
<dbReference type="PANTHER" id="PTHR14499">
    <property type="entry name" value="POTASSIUM CHANNEL TETRAMERIZATION DOMAIN-CONTAINING"/>
    <property type="match status" value="1"/>
</dbReference>
<accession>A0ABM1FQ71</accession>
<dbReference type="Proteomes" id="UP000694930">
    <property type="component" value="Chromosome 12"/>
</dbReference>
<evidence type="ECO:0000313" key="3">
    <source>
        <dbReference type="Proteomes" id="UP000694930"/>
    </source>
</evidence>
<proteinExistence type="predicted"/>
<dbReference type="PANTHER" id="PTHR14499:SF123">
    <property type="entry name" value="BTB DOMAIN-CONTAINING PROTEIN"/>
    <property type="match status" value="1"/>
</dbReference>
<dbReference type="PROSITE" id="PS50097">
    <property type="entry name" value="BTB"/>
    <property type="match status" value="1"/>
</dbReference>
<dbReference type="Pfam" id="PF25279">
    <property type="entry name" value="Beta_prop_At2g24240"/>
    <property type="match status" value="1"/>
</dbReference>